<dbReference type="STRING" id="35608.A0A2U1N6V9"/>
<dbReference type="GO" id="GO:0006013">
    <property type="term" value="P:mannose metabolic process"/>
    <property type="evidence" value="ECO:0007669"/>
    <property type="project" value="InterPro"/>
</dbReference>
<evidence type="ECO:0000313" key="3">
    <source>
        <dbReference type="Proteomes" id="UP000245207"/>
    </source>
</evidence>
<dbReference type="PANTHER" id="PTHR11607">
    <property type="entry name" value="ALPHA-MANNOSIDASE"/>
    <property type="match status" value="1"/>
</dbReference>
<dbReference type="Proteomes" id="UP000245207">
    <property type="component" value="Unassembled WGS sequence"/>
</dbReference>
<comment type="caution">
    <text evidence="2">The sequence shown here is derived from an EMBL/GenBank/DDBJ whole genome shotgun (WGS) entry which is preliminary data.</text>
</comment>
<accession>A0A2U1N6V9</accession>
<dbReference type="Gene3D" id="1.20.1270.50">
    <property type="entry name" value="Glycoside hydrolase family 38, central domain"/>
    <property type="match status" value="1"/>
</dbReference>
<dbReference type="FunFam" id="1.20.1270.50:FF:000003">
    <property type="entry name" value="Alpha-mannosidase"/>
    <property type="match status" value="1"/>
</dbReference>
<dbReference type="PANTHER" id="PTHR11607:SF3">
    <property type="entry name" value="LYSOSOMAL ALPHA-MANNOSIDASE"/>
    <property type="match status" value="1"/>
</dbReference>
<dbReference type="InterPro" id="IPR050843">
    <property type="entry name" value="Glycosyl_Hydrlase_38"/>
</dbReference>
<dbReference type="GO" id="GO:0004559">
    <property type="term" value="F:alpha-mannosidase activity"/>
    <property type="evidence" value="ECO:0007669"/>
    <property type="project" value="InterPro"/>
</dbReference>
<reference evidence="2 3" key="1">
    <citation type="journal article" date="2018" name="Mol. Plant">
        <title>The genome of Artemisia annua provides insight into the evolution of Asteraceae family and artemisinin biosynthesis.</title>
        <authorList>
            <person name="Shen Q."/>
            <person name="Zhang L."/>
            <person name="Liao Z."/>
            <person name="Wang S."/>
            <person name="Yan T."/>
            <person name="Shi P."/>
            <person name="Liu M."/>
            <person name="Fu X."/>
            <person name="Pan Q."/>
            <person name="Wang Y."/>
            <person name="Lv Z."/>
            <person name="Lu X."/>
            <person name="Zhang F."/>
            <person name="Jiang W."/>
            <person name="Ma Y."/>
            <person name="Chen M."/>
            <person name="Hao X."/>
            <person name="Li L."/>
            <person name="Tang Y."/>
            <person name="Lv G."/>
            <person name="Zhou Y."/>
            <person name="Sun X."/>
            <person name="Brodelius P.E."/>
            <person name="Rose J.K.C."/>
            <person name="Tang K."/>
        </authorList>
    </citation>
    <scope>NUCLEOTIDE SEQUENCE [LARGE SCALE GENOMIC DNA]</scope>
    <source>
        <strain evidence="3">cv. Huhao1</strain>
        <tissue evidence="2">Leaf</tissue>
    </source>
</reference>
<protein>
    <submittedName>
        <fullName evidence="2">Glycosyl hydrolase family 38 protein</fullName>
    </submittedName>
</protein>
<gene>
    <name evidence="2" type="ORF">CTI12_AA301220</name>
</gene>
<dbReference type="EMBL" id="PKPP01003489">
    <property type="protein sequence ID" value="PWA69207.1"/>
    <property type="molecule type" value="Genomic_DNA"/>
</dbReference>
<name>A0A2U1N6V9_ARTAN</name>
<sequence>MVFTIINRVCLLIDQNQDRALGYFEEDVLASPEGLGPLRDSLGDALGISRHHDGVSSSSQQHVADDYAKWLAIGHKEAEVVVAESLAGTCPLLNLSYCPPTEANISSGKNLLVILHQVRRSDTSNDLGSEADEVTSLKE</sequence>
<keyword evidence="1 2" id="KW-0378">Hydrolase</keyword>
<proteinExistence type="predicted"/>
<dbReference type="InterPro" id="IPR028995">
    <property type="entry name" value="Glyco_hydro_57/38_cen_sf"/>
</dbReference>
<organism evidence="2 3">
    <name type="scientific">Artemisia annua</name>
    <name type="common">Sweet wormwood</name>
    <dbReference type="NCBI Taxonomy" id="35608"/>
    <lineage>
        <taxon>Eukaryota</taxon>
        <taxon>Viridiplantae</taxon>
        <taxon>Streptophyta</taxon>
        <taxon>Embryophyta</taxon>
        <taxon>Tracheophyta</taxon>
        <taxon>Spermatophyta</taxon>
        <taxon>Magnoliopsida</taxon>
        <taxon>eudicotyledons</taxon>
        <taxon>Gunneridae</taxon>
        <taxon>Pentapetalae</taxon>
        <taxon>asterids</taxon>
        <taxon>campanulids</taxon>
        <taxon>Asterales</taxon>
        <taxon>Asteraceae</taxon>
        <taxon>Asteroideae</taxon>
        <taxon>Anthemideae</taxon>
        <taxon>Artemisiinae</taxon>
        <taxon>Artemisia</taxon>
    </lineage>
</organism>
<dbReference type="SUPFAM" id="SSF88688">
    <property type="entry name" value="Families 57/38 glycoside transferase middle domain"/>
    <property type="match status" value="1"/>
</dbReference>
<keyword evidence="3" id="KW-1185">Reference proteome</keyword>
<dbReference type="OrthoDB" id="2016903at2759"/>
<evidence type="ECO:0000256" key="1">
    <source>
        <dbReference type="ARBA" id="ARBA00022801"/>
    </source>
</evidence>
<dbReference type="InterPro" id="IPR037094">
    <property type="entry name" value="Glyco_hydro_38_cen_sf"/>
</dbReference>
<evidence type="ECO:0000313" key="2">
    <source>
        <dbReference type="EMBL" id="PWA69207.1"/>
    </source>
</evidence>
<dbReference type="AlphaFoldDB" id="A0A2U1N6V9"/>